<feature type="domain" description="MutL C-terminal dimerisation" evidence="5">
    <location>
        <begin position="458"/>
        <end position="600"/>
    </location>
</feature>
<evidence type="ECO:0000313" key="10">
    <source>
        <dbReference type="Proteomes" id="UP000184204"/>
    </source>
</evidence>
<dbReference type="PROSITE" id="PS00058">
    <property type="entry name" value="DNA_MISMATCH_REPAIR_1"/>
    <property type="match status" value="1"/>
</dbReference>
<dbReference type="InterPro" id="IPR038973">
    <property type="entry name" value="MutL/Mlh/Pms-like"/>
</dbReference>
<dbReference type="InterPro" id="IPR042121">
    <property type="entry name" value="MutL_C_regsub"/>
</dbReference>
<dbReference type="PANTHER" id="PTHR10073">
    <property type="entry name" value="DNA MISMATCH REPAIR PROTEIN MLH, PMS, MUTL"/>
    <property type="match status" value="1"/>
</dbReference>
<accession>A0A0X1U7F1</accession>
<dbReference type="SUPFAM" id="SSF118116">
    <property type="entry name" value="DNA mismatch repair protein MutL"/>
    <property type="match status" value="1"/>
</dbReference>
<reference evidence="9" key="2">
    <citation type="submission" date="2016-01" db="EMBL/GenBank/DDBJ databases">
        <authorList>
            <person name="Poehlein A."/>
            <person name="Schlien K."/>
            <person name="Gottschalk G."/>
            <person name="Buckel W."/>
            <person name="Daniel R."/>
        </authorList>
    </citation>
    <scope>NUCLEOTIDE SEQUENCE [LARGE SCALE GENOMIC DNA]</scope>
    <source>
        <strain evidence="9">X2</strain>
    </source>
</reference>
<dbReference type="Proteomes" id="UP000068026">
    <property type="component" value="Chromosome"/>
</dbReference>
<reference evidence="10" key="4">
    <citation type="submission" date="2016-11" db="EMBL/GenBank/DDBJ databases">
        <authorList>
            <person name="Jaros S."/>
            <person name="Januszkiewicz K."/>
            <person name="Wedrychowicz H."/>
        </authorList>
    </citation>
    <scope>NUCLEOTIDE SEQUENCE [LARGE SCALE GENOMIC DNA]</scope>
    <source>
        <strain evidence="10">DSM 1682</strain>
    </source>
</reference>
<dbReference type="Proteomes" id="UP000184204">
    <property type="component" value="Unassembled WGS sequence"/>
</dbReference>
<dbReference type="GO" id="GO:0006298">
    <property type="term" value="P:mismatch repair"/>
    <property type="evidence" value="ECO:0007669"/>
    <property type="project" value="UniProtKB-UniRule"/>
</dbReference>
<dbReference type="EMBL" id="CP014223">
    <property type="protein sequence ID" value="AMJ40870.1"/>
    <property type="molecule type" value="Genomic_DNA"/>
</dbReference>
<dbReference type="Gene3D" id="3.30.1370.100">
    <property type="entry name" value="MutL, C-terminal domain, regulatory subdomain"/>
    <property type="match status" value="1"/>
</dbReference>
<dbReference type="Pfam" id="PF01119">
    <property type="entry name" value="DNA_mis_repair"/>
    <property type="match status" value="1"/>
</dbReference>
<dbReference type="AlphaFoldDB" id="A0A0X1U7F1"/>
<dbReference type="InterPro" id="IPR037198">
    <property type="entry name" value="MutL_C_sf"/>
</dbReference>
<dbReference type="InterPro" id="IPR013507">
    <property type="entry name" value="DNA_mismatch_S5_2-like"/>
</dbReference>
<dbReference type="Gene3D" id="3.30.1540.20">
    <property type="entry name" value="MutL, C-terminal domain, dimerisation subdomain"/>
    <property type="match status" value="1"/>
</dbReference>
<dbReference type="Gene3D" id="3.30.565.10">
    <property type="entry name" value="Histidine kinase-like ATPase, C-terminal domain"/>
    <property type="match status" value="1"/>
</dbReference>
<dbReference type="GO" id="GO:0140664">
    <property type="term" value="F:ATP-dependent DNA damage sensor activity"/>
    <property type="evidence" value="ECO:0007669"/>
    <property type="project" value="InterPro"/>
</dbReference>
<evidence type="ECO:0000313" key="7">
    <source>
        <dbReference type="EMBL" id="AMJ40870.1"/>
    </source>
</evidence>
<dbReference type="KEGG" id="cpro:CPRO_12770"/>
<dbReference type="InterPro" id="IPR014790">
    <property type="entry name" value="MutL_C"/>
</dbReference>
<feature type="domain" description="DNA mismatch repair protein S5" evidence="6">
    <location>
        <begin position="209"/>
        <end position="327"/>
    </location>
</feature>
<dbReference type="GO" id="GO:0032300">
    <property type="term" value="C:mismatch repair complex"/>
    <property type="evidence" value="ECO:0007669"/>
    <property type="project" value="InterPro"/>
</dbReference>
<reference evidence="8" key="3">
    <citation type="submission" date="2016-11" db="EMBL/GenBank/DDBJ databases">
        <authorList>
            <person name="Varghese N."/>
            <person name="Submissions S."/>
        </authorList>
    </citation>
    <scope>NUCLEOTIDE SEQUENCE</scope>
    <source>
        <strain evidence="8">DSM 1682</strain>
    </source>
</reference>
<evidence type="ECO:0000256" key="1">
    <source>
        <dbReference type="ARBA" id="ARBA00006082"/>
    </source>
</evidence>
<reference evidence="7 9" key="1">
    <citation type="journal article" date="2016" name="Genome Announc.">
        <title>Complete Genome Sequence of the Amino Acid-Fermenting Clostridium propionicum X2 (DSM 1682).</title>
        <authorList>
            <person name="Poehlein A."/>
            <person name="Schlien K."/>
            <person name="Chowdhury N.P."/>
            <person name="Gottschalk G."/>
            <person name="Buckel W."/>
            <person name="Daniel R."/>
        </authorList>
    </citation>
    <scope>NUCLEOTIDE SEQUENCE [LARGE SCALE GENOMIC DNA]</scope>
    <source>
        <strain evidence="7 9">X2</strain>
    </source>
</reference>
<dbReference type="OrthoDB" id="9763467at2"/>
<proteinExistence type="inferred from homology"/>
<dbReference type="SMART" id="SM00853">
    <property type="entry name" value="MutL_C"/>
    <property type="match status" value="1"/>
</dbReference>
<dbReference type="InterPro" id="IPR014721">
    <property type="entry name" value="Ribsml_uS5_D2-typ_fold_subgr"/>
</dbReference>
<dbReference type="InterPro" id="IPR020568">
    <property type="entry name" value="Ribosomal_Su5_D2-typ_SF"/>
</dbReference>
<dbReference type="CDD" id="cd00782">
    <property type="entry name" value="MutL_Trans"/>
    <property type="match status" value="1"/>
</dbReference>
<dbReference type="InterPro" id="IPR036890">
    <property type="entry name" value="HATPase_C_sf"/>
</dbReference>
<dbReference type="Pfam" id="PF08676">
    <property type="entry name" value="MutL_C"/>
    <property type="match status" value="1"/>
</dbReference>
<dbReference type="CDD" id="cd16926">
    <property type="entry name" value="HATPase_MutL-MLH-PMS-like"/>
    <property type="match status" value="1"/>
</dbReference>
<dbReference type="HAMAP" id="MF_00149">
    <property type="entry name" value="DNA_mis_repair"/>
    <property type="match status" value="1"/>
</dbReference>
<dbReference type="SUPFAM" id="SSF54211">
    <property type="entry name" value="Ribosomal protein S5 domain 2-like"/>
    <property type="match status" value="1"/>
</dbReference>
<dbReference type="SUPFAM" id="SSF55874">
    <property type="entry name" value="ATPase domain of HSP90 chaperone/DNA topoisomerase II/histidine kinase"/>
    <property type="match status" value="1"/>
</dbReference>
<dbReference type="GO" id="GO:0030983">
    <property type="term" value="F:mismatched DNA binding"/>
    <property type="evidence" value="ECO:0007669"/>
    <property type="project" value="InterPro"/>
</dbReference>
<sequence>MQSIRILDTKTINKIAAGEVVEGPKSVVKELVENAIDAGATAVTVEIKEGGISYIRIMDNGCGIPKEQVKTAFLRHATSKMSEIEDLEHIFTLGFRGEALASIAGVAQVEMLTKTRDEETGTSIEISGGEIKNIQDTSCTEGTTITVKNLFYNVPARRKFLKKPATESGFVSDLMNKLALGHPEVSFRFINNDTTMLHTAGNGDLKASVFYVYGKEAANSMVPLEYKKGEYALSGLIGKPELSRGNRNYENLFINGRFIKNKVVATAVEDAYKTRLLIGKFPIFVLNFQMNPSQVDVNVHPAKLEVRFKNDDEIYEFFHDAVSKTLDQLVLIPQVGWDKAPAVKTAEKHIEIEQQKIEDIPVYKSLPSSFTQDRAASGGMGKSVDQLLNRQQGTQNQVRQSAEAFLIDPVIVRENVEITKTQQKPLVNQISNPQILNNQVGERVVEPKVEPFFKQYKMIGQIFQTYWMIEQGECLYLIDQHAAHERILFEEFMNRFKEENMVSQKLLLPQMLNLTPSEIEVLRENQSLLEGFGFEFETFGQNQYALKAVPYLLKEPSGAGFFTEILDSLSEQKIRSVYDMKLLAVATMACKAAVKGHDRLSFQEAEAMIGRLLKLENPFTCPHGRPTIIEMTKYELEKKFKRIQN</sequence>
<dbReference type="Gene3D" id="3.30.230.10">
    <property type="match status" value="1"/>
</dbReference>
<protein>
    <recommendedName>
        <fullName evidence="4">DNA mismatch repair protein MutL</fullName>
    </recommendedName>
</protein>
<dbReference type="EMBL" id="FQUA01000006">
    <property type="protein sequence ID" value="SHE75357.1"/>
    <property type="molecule type" value="Genomic_DNA"/>
</dbReference>
<evidence type="ECO:0000259" key="6">
    <source>
        <dbReference type="SMART" id="SM01340"/>
    </source>
</evidence>
<evidence type="ECO:0000256" key="2">
    <source>
        <dbReference type="ARBA" id="ARBA00022763"/>
    </source>
</evidence>
<dbReference type="PANTHER" id="PTHR10073:SF12">
    <property type="entry name" value="DNA MISMATCH REPAIR PROTEIN MLH1"/>
    <property type="match status" value="1"/>
</dbReference>
<organism evidence="8 10">
    <name type="scientific">Anaerotignum propionicum DSM 1682</name>
    <dbReference type="NCBI Taxonomy" id="991789"/>
    <lineage>
        <taxon>Bacteria</taxon>
        <taxon>Bacillati</taxon>
        <taxon>Bacillota</taxon>
        <taxon>Clostridia</taxon>
        <taxon>Lachnospirales</taxon>
        <taxon>Anaerotignaceae</taxon>
        <taxon>Anaerotignum</taxon>
    </lineage>
</organism>
<dbReference type="InterPro" id="IPR014762">
    <property type="entry name" value="DNA_mismatch_repair_CS"/>
</dbReference>
<dbReference type="RefSeq" id="WP_066049171.1">
    <property type="nucleotide sequence ID" value="NZ_CP014223.1"/>
</dbReference>
<dbReference type="FunFam" id="3.30.565.10:FF:000003">
    <property type="entry name" value="DNA mismatch repair endonuclease MutL"/>
    <property type="match status" value="1"/>
</dbReference>
<comment type="function">
    <text evidence="4">This protein is involved in the repair of mismatches in DNA. It is required for dam-dependent methyl-directed DNA mismatch repair. May act as a 'molecular matchmaker', a protein that promotes the formation of a stable complex between two or more DNA-binding proteins in an ATP-dependent manner without itself being part of a final effector complex.</text>
</comment>
<dbReference type="Pfam" id="PF13589">
    <property type="entry name" value="HATPase_c_3"/>
    <property type="match status" value="1"/>
</dbReference>
<dbReference type="InterPro" id="IPR020667">
    <property type="entry name" value="DNA_mismatch_repair_MutL"/>
</dbReference>
<evidence type="ECO:0000313" key="9">
    <source>
        <dbReference type="Proteomes" id="UP000068026"/>
    </source>
</evidence>
<dbReference type="GO" id="GO:0016887">
    <property type="term" value="F:ATP hydrolysis activity"/>
    <property type="evidence" value="ECO:0007669"/>
    <property type="project" value="InterPro"/>
</dbReference>
<evidence type="ECO:0000256" key="4">
    <source>
        <dbReference type="HAMAP-Rule" id="MF_00149"/>
    </source>
</evidence>
<keyword evidence="3 4" id="KW-0234">DNA repair</keyword>
<dbReference type="InterPro" id="IPR002099">
    <property type="entry name" value="MutL/Mlh/PMS"/>
</dbReference>
<keyword evidence="2 4" id="KW-0227">DNA damage</keyword>
<gene>
    <name evidence="4 7" type="primary">mutL</name>
    <name evidence="7" type="ORF">CPRO_12770</name>
    <name evidence="8" type="ORF">SAMN02745151_01689</name>
</gene>
<dbReference type="GO" id="GO:0005524">
    <property type="term" value="F:ATP binding"/>
    <property type="evidence" value="ECO:0007669"/>
    <property type="project" value="InterPro"/>
</dbReference>
<dbReference type="SMART" id="SM01340">
    <property type="entry name" value="DNA_mis_repair"/>
    <property type="match status" value="1"/>
</dbReference>
<keyword evidence="9" id="KW-1185">Reference proteome</keyword>
<name>A0A0X1U7F1_ANAPI</name>
<comment type="similarity">
    <text evidence="1 4">Belongs to the DNA mismatch repair MutL/HexB family.</text>
</comment>
<evidence type="ECO:0000256" key="3">
    <source>
        <dbReference type="ARBA" id="ARBA00023204"/>
    </source>
</evidence>
<dbReference type="InterPro" id="IPR042120">
    <property type="entry name" value="MutL_C_dimsub"/>
</dbReference>
<dbReference type="NCBIfam" id="TIGR00585">
    <property type="entry name" value="mutl"/>
    <property type="match status" value="1"/>
</dbReference>
<evidence type="ECO:0000313" key="8">
    <source>
        <dbReference type="EMBL" id="SHE75357.1"/>
    </source>
</evidence>
<evidence type="ECO:0000259" key="5">
    <source>
        <dbReference type="SMART" id="SM00853"/>
    </source>
</evidence>